<feature type="region of interest" description="Disordered" evidence="1">
    <location>
        <begin position="1403"/>
        <end position="1460"/>
    </location>
</feature>
<name>A0A1Q5TJR2_9EURO</name>
<feature type="compositionally biased region" description="Basic and acidic residues" evidence="1">
    <location>
        <begin position="1431"/>
        <end position="1444"/>
    </location>
</feature>
<proteinExistence type="predicted"/>
<dbReference type="GO" id="GO:0000278">
    <property type="term" value="P:mitotic cell cycle"/>
    <property type="evidence" value="ECO:0007669"/>
    <property type="project" value="TreeGrafter"/>
</dbReference>
<feature type="region of interest" description="Disordered" evidence="1">
    <location>
        <begin position="598"/>
        <end position="618"/>
    </location>
</feature>
<evidence type="ECO:0000256" key="1">
    <source>
        <dbReference type="SAM" id="MobiDB-lite"/>
    </source>
</evidence>
<dbReference type="InterPro" id="IPR022047">
    <property type="entry name" value="Microcephalin-like"/>
</dbReference>
<evidence type="ECO:0000313" key="3">
    <source>
        <dbReference type="EMBL" id="OKP00464.1"/>
    </source>
</evidence>
<dbReference type="Proteomes" id="UP000186955">
    <property type="component" value="Unassembled WGS sequence"/>
</dbReference>
<feature type="region of interest" description="Disordered" evidence="1">
    <location>
        <begin position="453"/>
        <end position="555"/>
    </location>
</feature>
<dbReference type="InterPro" id="IPR017956">
    <property type="entry name" value="AT_hook_DNA-bd_motif"/>
</dbReference>
<feature type="compositionally biased region" description="Acidic residues" evidence="1">
    <location>
        <begin position="601"/>
        <end position="618"/>
    </location>
</feature>
<feature type="compositionally biased region" description="Basic residues" evidence="1">
    <location>
        <begin position="138"/>
        <end position="148"/>
    </location>
</feature>
<dbReference type="InterPro" id="IPR001357">
    <property type="entry name" value="BRCT_dom"/>
</dbReference>
<accession>A0A1Q5TJR2</accession>
<dbReference type="Gene3D" id="3.40.50.10190">
    <property type="entry name" value="BRCT domain"/>
    <property type="match status" value="1"/>
</dbReference>
<feature type="compositionally biased region" description="Polar residues" evidence="1">
    <location>
        <begin position="1160"/>
        <end position="1169"/>
    </location>
</feature>
<dbReference type="SMART" id="SM00384">
    <property type="entry name" value="AT_hook"/>
    <property type="match status" value="3"/>
</dbReference>
<keyword evidence="4" id="KW-1185">Reference proteome</keyword>
<feature type="domain" description="BRCT" evidence="2">
    <location>
        <begin position="1178"/>
        <end position="1290"/>
    </location>
</feature>
<feature type="region of interest" description="Disordered" evidence="1">
    <location>
        <begin position="261"/>
        <end position="327"/>
    </location>
</feature>
<dbReference type="GO" id="GO:0003677">
    <property type="term" value="F:DNA binding"/>
    <property type="evidence" value="ECO:0007669"/>
    <property type="project" value="InterPro"/>
</dbReference>
<feature type="compositionally biased region" description="Polar residues" evidence="1">
    <location>
        <begin position="483"/>
        <end position="504"/>
    </location>
</feature>
<dbReference type="OrthoDB" id="2384350at2759"/>
<dbReference type="STRING" id="1316194.A0A1Q5TJR2"/>
<gene>
    <name evidence="3" type="ORF">PENSUB_7921</name>
</gene>
<feature type="compositionally biased region" description="Low complexity" evidence="1">
    <location>
        <begin position="173"/>
        <end position="183"/>
    </location>
</feature>
<feature type="region of interest" description="Disordered" evidence="1">
    <location>
        <begin position="1022"/>
        <end position="1057"/>
    </location>
</feature>
<feature type="compositionally biased region" description="Low complexity" evidence="1">
    <location>
        <begin position="152"/>
        <end position="165"/>
    </location>
</feature>
<feature type="compositionally biased region" description="Polar residues" evidence="1">
    <location>
        <begin position="45"/>
        <end position="56"/>
    </location>
</feature>
<feature type="region of interest" description="Disordered" evidence="1">
    <location>
        <begin position="211"/>
        <end position="246"/>
    </location>
</feature>
<feature type="compositionally biased region" description="Low complexity" evidence="1">
    <location>
        <begin position="88"/>
        <end position="108"/>
    </location>
</feature>
<feature type="compositionally biased region" description="Acidic residues" evidence="1">
    <location>
        <begin position="760"/>
        <end position="769"/>
    </location>
</feature>
<feature type="region of interest" description="Disordered" evidence="1">
    <location>
        <begin position="807"/>
        <end position="836"/>
    </location>
</feature>
<dbReference type="InterPro" id="IPR036420">
    <property type="entry name" value="BRCT_dom_sf"/>
</dbReference>
<dbReference type="EMBL" id="MNBE01000647">
    <property type="protein sequence ID" value="OKP00464.1"/>
    <property type="molecule type" value="Genomic_DNA"/>
</dbReference>
<dbReference type="PANTHER" id="PTHR14625">
    <property type="entry name" value="MICROCEPHALIN"/>
    <property type="match status" value="1"/>
</dbReference>
<comment type="caution">
    <text evidence="3">The sequence shown here is derived from an EMBL/GenBank/DDBJ whole genome shotgun (WGS) entry which is preliminary data.</text>
</comment>
<feature type="compositionally biased region" description="Basic and acidic residues" evidence="1">
    <location>
        <begin position="750"/>
        <end position="759"/>
    </location>
</feature>
<feature type="region of interest" description="Disordered" evidence="1">
    <location>
        <begin position="341"/>
        <end position="393"/>
    </location>
</feature>
<evidence type="ECO:0000259" key="2">
    <source>
        <dbReference type="PROSITE" id="PS50172"/>
    </source>
</evidence>
<feature type="compositionally biased region" description="Acidic residues" evidence="1">
    <location>
        <begin position="1034"/>
        <end position="1047"/>
    </location>
</feature>
<feature type="region of interest" description="Disordered" evidence="1">
    <location>
        <begin position="1"/>
        <end position="197"/>
    </location>
</feature>
<feature type="compositionally biased region" description="Polar residues" evidence="1">
    <location>
        <begin position="378"/>
        <end position="387"/>
    </location>
</feature>
<feature type="compositionally biased region" description="Polar residues" evidence="1">
    <location>
        <begin position="19"/>
        <end position="34"/>
    </location>
</feature>
<reference evidence="3 4" key="1">
    <citation type="submission" date="2016-10" db="EMBL/GenBank/DDBJ databases">
        <title>Genome sequence of the ascomycete fungus Penicillium subrubescens.</title>
        <authorList>
            <person name="De Vries R.P."/>
            <person name="Peng M."/>
            <person name="Dilokpimol A."/>
            <person name="Hilden K."/>
            <person name="Makela M.R."/>
            <person name="Grigoriev I."/>
            <person name="Riley R."/>
            <person name="Granchi Z."/>
        </authorList>
    </citation>
    <scope>NUCLEOTIDE SEQUENCE [LARGE SCALE GENOMIC DNA]</scope>
    <source>
        <strain evidence="3 4">CBS 132785</strain>
    </source>
</reference>
<sequence>MARAAVLPPSPAKRGTRTAPRSTLTKTTASSQAKVVTEPKRKGVTKTTTARKNTLANVDIDSDDTEDELGMMMKEQDQKPARPRGRPSARSATKASTAAASSASTTTTRGRNVTPVAVLPESPAESDGDDNEASKKEPVKKRAGRPRKNAVPETTTAAKTETTPKPRGRPKGSTTTKTTSTTRKNTRTVPESEAVAENALTRHIRIATNSTTMRSNILRGRAKKKTVTFQEPSDSESDELKGPSAAAAAAAGNKKVEAAATNKAGLGATPMRKTTGAAVRGRKSAAVKKGAAKPLSPKKDKQVAKSLSAYASSDGEEDELSSAKYDITSPVKLVIHPPVKEGTEATGLSSPVRRINLTPKKASSLVDENGELKPATPKNGSSTTGLSSPVRKINFTPNRSVNAVADNGHLALPPGKSVDFSESVFMSSPARRPEASPFHFSLRDTPNRGLLFREDAKSVAEPDLGQGPASPLKMSPKKANLGASFSLSPSKASTPFSAKTSLIQSPPKRIPSPFKGSLFPSKSSVNAVPTLDDDPTIDLPVSESKQNLLPTEGFGHEDLTVDQDIEMVEEVARDIFGIELQCYGRSSSVSFSPQECSAAEEPLELEPADDTFDEPETVESCAEDIDIDEKLQELQEEIRREPEDFGTICFNTMEELQKPFQNLPEVQNVEHNLILNDLDDTMETDVEEEDIPESSAVPEVHSEEVAQMDTPDGEPEQQLSSPSDPTLGLADREDAQSPTPVPQILEEYIDLARHAREDLEANEAEEAGTESDHSEYNEPALTQDEYTVQVLSLLGTPQRVREAEAIESPLQSTQSIPPVALTPPTREMSIVSPNEQDSAKSKDWIFDINTDARMPVENSFLDTTQTEIPSPTGHAICDTPNFAGKRQSLVNVDSGFTPLARKFDSWETNTPSQAKPNRTRRRGVFSLVGPLEKPGEHATPVQDDVSYPDLSRTPLADTPSLSAELPLQAKNDVVSTPPQSPHTPKSAVPQQEPSEMYSPIRLDIFEDPEFSDFEVMVPEQLQPAEGRRAPESTEAQDEGPLSDDDDKENCHSPVIVPTTPIRRGIDHLRTVHTVSKVPLKGEGEVSPLKLPRKRGHSLESRSPTRASPRMRKPVRFHGSEIVPTFSPHKAPRASRSPSPKRRCSTPRGSIGAQPDVRVPQSPSVASSAGKTPRRKSMTSQQALRGAVVYVDVHTTEGEDASGIFVELLQQMGARCFRSWSWNPRSSMSPVDGVDPKESKVGITHVVYKDGGLRTLEKVKHAGGLVKCVGVGWVLDCERENKWLDETPYMVDSSIIPRGGAKRRKSMEPRALSNVNGTLVRVPEPSTPSASGRRCGADRGAVEGFRKITPPTPLAGIPTTPVQKSERYHIPATPGYNFDNLDAIGMSPATPYFLSNRAKLVQKSCPPKQSNRGLFEGTDRPIFSLEQDDEVESRRQQRARMEAARRKSHFYKPSAESPLGK</sequence>
<feature type="region of interest" description="Disordered" evidence="1">
    <location>
        <begin position="930"/>
        <end position="958"/>
    </location>
</feature>
<feature type="region of interest" description="Disordered" evidence="1">
    <location>
        <begin position="972"/>
        <end position="993"/>
    </location>
</feature>
<dbReference type="CDD" id="cd17716">
    <property type="entry name" value="BRCT_microcephalin_rpt1"/>
    <property type="match status" value="1"/>
</dbReference>
<feature type="region of interest" description="Disordered" evidence="1">
    <location>
        <begin position="1080"/>
        <end position="1179"/>
    </location>
</feature>
<evidence type="ECO:0000313" key="4">
    <source>
        <dbReference type="Proteomes" id="UP000186955"/>
    </source>
</evidence>
<feature type="compositionally biased region" description="Polar residues" evidence="1">
    <location>
        <begin position="906"/>
        <end position="916"/>
    </location>
</feature>
<protein>
    <recommendedName>
        <fullName evidence="2">BRCT domain-containing protein</fullName>
    </recommendedName>
</protein>
<feature type="region of interest" description="Disordered" evidence="1">
    <location>
        <begin position="684"/>
        <end position="776"/>
    </location>
</feature>
<dbReference type="PANTHER" id="PTHR14625:SF3">
    <property type="entry name" value="MICROCEPHALIN"/>
    <property type="match status" value="1"/>
</dbReference>
<organism evidence="3 4">
    <name type="scientific">Penicillium subrubescens</name>
    <dbReference type="NCBI Taxonomy" id="1316194"/>
    <lineage>
        <taxon>Eukaryota</taxon>
        <taxon>Fungi</taxon>
        <taxon>Dikarya</taxon>
        <taxon>Ascomycota</taxon>
        <taxon>Pezizomycotina</taxon>
        <taxon>Eurotiomycetes</taxon>
        <taxon>Eurotiomycetidae</taxon>
        <taxon>Eurotiales</taxon>
        <taxon>Aspergillaceae</taxon>
        <taxon>Penicillium</taxon>
    </lineage>
</organism>
<feature type="region of interest" description="Disordered" evidence="1">
    <location>
        <begin position="904"/>
        <end position="923"/>
    </location>
</feature>
<dbReference type="PROSITE" id="PS50172">
    <property type="entry name" value="BRCT"/>
    <property type="match status" value="1"/>
</dbReference>
<feature type="compositionally biased region" description="Acidic residues" evidence="1">
    <location>
        <begin position="60"/>
        <end position="69"/>
    </location>
</feature>
<dbReference type="SUPFAM" id="SSF52113">
    <property type="entry name" value="BRCT domain"/>
    <property type="match status" value="1"/>
</dbReference>